<dbReference type="Proteomes" id="UP000190774">
    <property type="component" value="Unassembled WGS sequence"/>
</dbReference>
<feature type="binding site" evidence="2">
    <location>
        <position position="73"/>
    </location>
    <ligand>
        <name>Cu cation</name>
        <dbReference type="ChEBI" id="CHEBI:23378"/>
    </ligand>
</feature>
<comment type="similarity">
    <text evidence="1">Belongs to the SCO1/2 family.</text>
</comment>
<dbReference type="InterPro" id="IPR036249">
    <property type="entry name" value="Thioredoxin-like_sf"/>
</dbReference>
<keyword evidence="4" id="KW-1133">Transmembrane helix</keyword>
<keyword evidence="6" id="KW-1185">Reference proteome</keyword>
<dbReference type="STRING" id="48467.SAMN02745166_03452"/>
<keyword evidence="2" id="KW-0479">Metal-binding</keyword>
<gene>
    <name evidence="5" type="ORF">SAMN02745166_03452</name>
</gene>
<evidence type="ECO:0000256" key="4">
    <source>
        <dbReference type="SAM" id="Phobius"/>
    </source>
</evidence>
<feature type="transmembrane region" description="Helical" evidence="4">
    <location>
        <begin position="6"/>
        <end position="25"/>
    </location>
</feature>
<sequence length="219" mass="24925">MRPWPFISLIGTVAVCSTFLVNLWFSSSVPKRSLPIFTTIEEDFIAVERSGQTVHIASLRGSVCAFAYLYTVCPHGCAAVVGEMSRLKETHGSRPDFQLVSVSVLPERDQPEFFRNYAEAIGVKPTDPWWFLRAERPAMEAFMTGVLKLEAAKAIPPDERFNPLEVYEHDLRIVLVDRQQRVRGYYAVFHPQQEIANLMRERLHSDTLTLLDEPITTTP</sequence>
<keyword evidence="4" id="KW-0472">Membrane</keyword>
<evidence type="ECO:0000256" key="2">
    <source>
        <dbReference type="PIRSR" id="PIRSR603782-1"/>
    </source>
</evidence>
<accession>A0A1T4YIU7</accession>
<dbReference type="Gene3D" id="3.40.30.10">
    <property type="entry name" value="Glutaredoxin"/>
    <property type="match status" value="1"/>
</dbReference>
<reference evidence="6" key="1">
    <citation type="submission" date="2017-02" db="EMBL/GenBank/DDBJ databases">
        <authorList>
            <person name="Varghese N."/>
            <person name="Submissions S."/>
        </authorList>
    </citation>
    <scope>NUCLEOTIDE SEQUENCE [LARGE SCALE GENOMIC DNA]</scope>
    <source>
        <strain evidence="6">ATCC 700200</strain>
    </source>
</reference>
<evidence type="ECO:0000313" key="5">
    <source>
        <dbReference type="EMBL" id="SKB01767.1"/>
    </source>
</evidence>
<evidence type="ECO:0000256" key="1">
    <source>
        <dbReference type="ARBA" id="ARBA00010996"/>
    </source>
</evidence>
<dbReference type="OrthoDB" id="9811998at2"/>
<keyword evidence="3" id="KW-1015">Disulfide bond</keyword>
<keyword evidence="4" id="KW-0812">Transmembrane</keyword>
<dbReference type="SUPFAM" id="SSF52833">
    <property type="entry name" value="Thioredoxin-like"/>
    <property type="match status" value="1"/>
</dbReference>
<organism evidence="5 6">
    <name type="scientific">Prosthecobacter debontii</name>
    <dbReference type="NCBI Taxonomy" id="48467"/>
    <lineage>
        <taxon>Bacteria</taxon>
        <taxon>Pseudomonadati</taxon>
        <taxon>Verrucomicrobiota</taxon>
        <taxon>Verrucomicrobiia</taxon>
        <taxon>Verrucomicrobiales</taxon>
        <taxon>Verrucomicrobiaceae</taxon>
        <taxon>Prosthecobacter</taxon>
    </lineage>
</organism>
<dbReference type="InterPro" id="IPR003782">
    <property type="entry name" value="SCO1/SenC"/>
</dbReference>
<name>A0A1T4YIU7_9BACT</name>
<keyword evidence="2" id="KW-0186">Copper</keyword>
<dbReference type="EMBL" id="FUYE01000012">
    <property type="protein sequence ID" value="SKB01767.1"/>
    <property type="molecule type" value="Genomic_DNA"/>
</dbReference>
<evidence type="ECO:0000256" key="3">
    <source>
        <dbReference type="PIRSR" id="PIRSR603782-2"/>
    </source>
</evidence>
<proteinExistence type="inferred from homology"/>
<evidence type="ECO:0000313" key="6">
    <source>
        <dbReference type="Proteomes" id="UP000190774"/>
    </source>
</evidence>
<dbReference type="RefSeq" id="WP_078814645.1">
    <property type="nucleotide sequence ID" value="NZ_FUYE01000012.1"/>
</dbReference>
<protein>
    <submittedName>
        <fullName evidence="5">SCO1/SenC</fullName>
    </submittedName>
</protein>
<feature type="disulfide bond" description="Redox-active" evidence="3">
    <location>
        <begin position="73"/>
        <end position="77"/>
    </location>
</feature>
<dbReference type="Pfam" id="PF02630">
    <property type="entry name" value="SCO1-SenC"/>
    <property type="match status" value="1"/>
</dbReference>
<dbReference type="GO" id="GO:0046872">
    <property type="term" value="F:metal ion binding"/>
    <property type="evidence" value="ECO:0007669"/>
    <property type="project" value="UniProtKB-KW"/>
</dbReference>
<dbReference type="AlphaFoldDB" id="A0A1T4YIU7"/>
<feature type="binding site" evidence="2">
    <location>
        <position position="77"/>
    </location>
    <ligand>
        <name>Cu cation</name>
        <dbReference type="ChEBI" id="CHEBI:23378"/>
    </ligand>
</feature>